<proteinExistence type="predicted"/>
<sequence>MDEEMMMNAGAEEVDDDFDFFSEESEEGGDESVTEPTADDAETSPEEGPDAGEAEEENPAAEDEQKYKVKFNGQEMEVPASELVAYAQKGMNYDHIREELDKATPAYSLLSSVAERSGMTVAQYIEAYNKQQQEQQVQKNIKAGMPEEAAREMQRMRAENETLKRKESEWTAEEQRNKEVRAFMSAYPDVKKIPKEVFDVYFNTGEPLVSAYQRYENQQLKKQIETMKQNQANKARAVGSVQSNASDDADDFLAGFLS</sequence>
<comment type="caution">
    <text evidence="2">The sequence shown here is derived from an EMBL/GenBank/DDBJ whole genome shotgun (WGS) entry which is preliminary data.</text>
</comment>
<name>A0A926CX01_9FIRM</name>
<evidence type="ECO:0000313" key="3">
    <source>
        <dbReference type="Proteomes" id="UP000654279"/>
    </source>
</evidence>
<gene>
    <name evidence="2" type="ORF">H8699_02120</name>
</gene>
<keyword evidence="3" id="KW-1185">Reference proteome</keyword>
<dbReference type="EMBL" id="JACRSO010000001">
    <property type="protein sequence ID" value="MBC8528235.1"/>
    <property type="molecule type" value="Genomic_DNA"/>
</dbReference>
<feature type="compositionally biased region" description="Acidic residues" evidence="1">
    <location>
        <begin position="12"/>
        <end position="62"/>
    </location>
</feature>
<feature type="region of interest" description="Disordered" evidence="1">
    <location>
        <begin position="154"/>
        <end position="174"/>
    </location>
</feature>
<reference evidence="2" key="1">
    <citation type="submission" date="2020-08" db="EMBL/GenBank/DDBJ databases">
        <title>Genome public.</title>
        <authorList>
            <person name="Liu C."/>
            <person name="Sun Q."/>
        </authorList>
    </citation>
    <scope>NUCLEOTIDE SEQUENCE</scope>
    <source>
        <strain evidence="2">NSJ-44</strain>
    </source>
</reference>
<dbReference type="RefSeq" id="WP_249284272.1">
    <property type="nucleotide sequence ID" value="NZ_JACRSO010000001.1"/>
</dbReference>
<evidence type="ECO:0000313" key="2">
    <source>
        <dbReference type="EMBL" id="MBC8528235.1"/>
    </source>
</evidence>
<protein>
    <submittedName>
        <fullName evidence="2">Uncharacterized protein</fullName>
    </submittedName>
</protein>
<evidence type="ECO:0000256" key="1">
    <source>
        <dbReference type="SAM" id="MobiDB-lite"/>
    </source>
</evidence>
<dbReference type="AlphaFoldDB" id="A0A926CX01"/>
<organism evidence="2 3">
    <name type="scientific">Luoshenia tenuis</name>
    <dbReference type="NCBI Taxonomy" id="2763654"/>
    <lineage>
        <taxon>Bacteria</taxon>
        <taxon>Bacillati</taxon>
        <taxon>Bacillota</taxon>
        <taxon>Clostridia</taxon>
        <taxon>Christensenellales</taxon>
        <taxon>Christensenellaceae</taxon>
        <taxon>Luoshenia</taxon>
    </lineage>
</organism>
<accession>A0A926CX01</accession>
<dbReference type="Proteomes" id="UP000654279">
    <property type="component" value="Unassembled WGS sequence"/>
</dbReference>
<feature type="region of interest" description="Disordered" evidence="1">
    <location>
        <begin position="1"/>
        <end position="70"/>
    </location>
</feature>